<dbReference type="InterPro" id="IPR036817">
    <property type="entry name" value="Transthyretin/HIU_hydrolase_sf"/>
</dbReference>
<evidence type="ECO:0000313" key="1">
    <source>
        <dbReference type="EMBL" id="ANH83371.1"/>
    </source>
</evidence>
<protein>
    <recommendedName>
        <fullName evidence="3">Macroglobulin domain-containing protein</fullName>
    </recommendedName>
</protein>
<dbReference type="STRING" id="1176587.A8C56_22410"/>
<dbReference type="AlphaFoldDB" id="A0A1A9I9L8"/>
<accession>A0A1A9I9L8</accession>
<dbReference type="RefSeq" id="WP_067760873.1">
    <property type="nucleotide sequence ID" value="NZ_CP015772.1"/>
</dbReference>
<dbReference type="SUPFAM" id="SSF49472">
    <property type="entry name" value="Transthyretin (synonym: prealbumin)"/>
    <property type="match status" value="1"/>
</dbReference>
<dbReference type="Proteomes" id="UP000077667">
    <property type="component" value="Chromosome"/>
</dbReference>
<dbReference type="KEGG" id="nia:A8C56_22410"/>
<gene>
    <name evidence="1" type="ORF">A8C56_22410</name>
</gene>
<evidence type="ECO:0000313" key="2">
    <source>
        <dbReference type="Proteomes" id="UP000077667"/>
    </source>
</evidence>
<evidence type="ECO:0008006" key="3">
    <source>
        <dbReference type="Google" id="ProtNLM"/>
    </source>
</evidence>
<name>A0A1A9I9L8_9BACT</name>
<proteinExistence type="predicted"/>
<organism evidence="1 2">
    <name type="scientific">Niabella ginsenosidivorans</name>
    <dbReference type="NCBI Taxonomy" id="1176587"/>
    <lineage>
        <taxon>Bacteria</taxon>
        <taxon>Pseudomonadati</taxon>
        <taxon>Bacteroidota</taxon>
        <taxon>Chitinophagia</taxon>
        <taxon>Chitinophagales</taxon>
        <taxon>Chitinophagaceae</taxon>
        <taxon>Niabella</taxon>
    </lineage>
</organism>
<sequence>MDNRHYTFFHIRLLLFIAGAFLTIAGKGQTELPAAAVQHKITGNEEVLFIHTDKESYLAGEIIWYKVYLLNADGFTGNTYNTISYLELLNDKGSPVLQSKIEVKKGSGDGSLYLPVNISTGAYTLIGYTSRMKTGDPKLFFRKRVLVTNSLTAGEAAPAAKETTALIHFFPEGGDAIEGLITKVGVQVLDPKTTNGVQARGSIVANETDTVAKFETQKFGLGQFIYTPRSGNRYTAIVSIPGKEPVKVALPAQKISGHTISVSEENNDSYKIIVSAQRALPQKMFLVAHTGQTSKVALELEMEADNSIACRVSKSRLGTGVVYFTLFDQNWQPVSERLVFTPPDLAKAEVKINHENTAAARQQLTIELTPERISGNKQIINGSLSVFSADRNNQPVLNIRDYLYLTVHLSGKIEAPEFYFTPEAMQGSYIENLMLVNGWRRFSPTNNTGRTAVPAVPEYNGHIITARVVDTWTNKPATGVACFLTVPSVPFGLFNGTTDADGIVRFNVNRYYGPGDIFVKPFPSDNTSNTYRIEVLSPFADSTSKTFYQPPFLLNPVDSTDLLKRSIAMQANNIYYKDPLNTFHVPVYKDSLPFYDKAEVTYMLDDYKRFSTMEEVLREYVTPINVTVRDRKLKMTIYNEKSESVYRFAVLVLLDGVPLHDYNSIFNYDPFKVKRLDVVPRRFVIGPAVYSGIASFQTYDAKFDGFELDPTAVPVDYEGLELKREFFSPVYTAENKGDLRMPDYRTTLLWNPAIRLEEGNARKINCFTSDFTGTYKIVLQGITEDGKPVYSESSFTVNKQ</sequence>
<dbReference type="OrthoDB" id="679547at2"/>
<dbReference type="EMBL" id="CP015772">
    <property type="protein sequence ID" value="ANH83371.1"/>
    <property type="molecule type" value="Genomic_DNA"/>
</dbReference>
<keyword evidence="2" id="KW-1185">Reference proteome</keyword>
<reference evidence="1 2" key="1">
    <citation type="submission" date="2016-05" db="EMBL/GenBank/DDBJ databases">
        <title>Niabella ginsenosidivorans BS26 whole genome sequencing.</title>
        <authorList>
            <person name="Im W.T."/>
            <person name="Siddiqi M.Z."/>
        </authorList>
    </citation>
    <scope>NUCLEOTIDE SEQUENCE [LARGE SCALE GENOMIC DNA]</scope>
    <source>
        <strain evidence="1 2">BS26</strain>
    </source>
</reference>
<dbReference type="Gene3D" id="2.60.40.1930">
    <property type="match status" value="1"/>
</dbReference>